<feature type="compositionally biased region" description="Polar residues" evidence="2">
    <location>
        <begin position="451"/>
        <end position="462"/>
    </location>
</feature>
<proteinExistence type="predicted"/>
<keyword evidence="4" id="KW-1185">Reference proteome</keyword>
<evidence type="ECO:0000256" key="1">
    <source>
        <dbReference type="SAM" id="Coils"/>
    </source>
</evidence>
<organism evidence="3 4">
    <name type="scientific">Magnusiomyces paraingens</name>
    <dbReference type="NCBI Taxonomy" id="2606893"/>
    <lineage>
        <taxon>Eukaryota</taxon>
        <taxon>Fungi</taxon>
        <taxon>Dikarya</taxon>
        <taxon>Ascomycota</taxon>
        <taxon>Saccharomycotina</taxon>
        <taxon>Dipodascomycetes</taxon>
        <taxon>Dipodascales</taxon>
        <taxon>Dipodascaceae</taxon>
        <taxon>Magnusiomyces</taxon>
    </lineage>
</organism>
<evidence type="ECO:0000256" key="2">
    <source>
        <dbReference type="SAM" id="MobiDB-lite"/>
    </source>
</evidence>
<dbReference type="GeneID" id="43584790"/>
<name>A0A5E8C7T5_9ASCO</name>
<reference evidence="3 4" key="1">
    <citation type="submission" date="2019-09" db="EMBL/GenBank/DDBJ databases">
        <authorList>
            <person name="Brejova B."/>
        </authorList>
    </citation>
    <scope>NUCLEOTIDE SEQUENCE [LARGE SCALE GENOMIC DNA]</scope>
</reference>
<gene>
    <name evidence="3" type="ORF">SAPINGB_P005976</name>
</gene>
<keyword evidence="1" id="KW-0175">Coiled coil</keyword>
<dbReference type="EMBL" id="CABVLU010000005">
    <property type="protein sequence ID" value="VVT57978.1"/>
    <property type="molecule type" value="Genomic_DNA"/>
</dbReference>
<evidence type="ECO:0000313" key="3">
    <source>
        <dbReference type="EMBL" id="VVT57978.1"/>
    </source>
</evidence>
<evidence type="ECO:0000313" key="4">
    <source>
        <dbReference type="Proteomes" id="UP000398389"/>
    </source>
</evidence>
<protein>
    <submittedName>
        <fullName evidence="3">Uncharacterized protein</fullName>
    </submittedName>
</protein>
<accession>A0A5E8C7T5</accession>
<feature type="region of interest" description="Disordered" evidence="2">
    <location>
        <begin position="1"/>
        <end position="79"/>
    </location>
</feature>
<dbReference type="RefSeq" id="XP_031856581.1">
    <property type="nucleotide sequence ID" value="XM_032000690.1"/>
</dbReference>
<dbReference type="Proteomes" id="UP000398389">
    <property type="component" value="Unassembled WGS sequence"/>
</dbReference>
<feature type="compositionally biased region" description="Polar residues" evidence="2">
    <location>
        <begin position="1"/>
        <end position="47"/>
    </location>
</feature>
<sequence length="491" mass="55150">MSIETCVQTRGSQHEQFPLWSSDSVSPSWPAEQINTSKHSSTLNQHTSPSPDPDISPIDFVVEQAPPPPSPPPPTFLSLNQEASTENISDGSYSSSSIDLQVLRLLSHPAARCLFLPVAYPTHQSRATTTPHDLHQAFIDLPHTLLLPTGNLAAFESPEYRRIIRHTAFYRALTNARESGTTPKRNFAVVLPLQVLNHDEQQQQKTWATVVLLIRPGSCFARSYYGFCEKSPLLPSGSEVSPEYIQSAHGADLSGLLLTFFPKKCRVSTRATCLFPINQKQDSGIACALTAFHMTRWPALKMHLLRPRLPEGLSYSQLYELLCQDLTTHLGNSRAPSSQTIFTNHNLPYNIFPAPIPFTSATIINSESKSERPRIGNTVKQLETRLRHIEQNRMRFEQKRARLTARSIPQGSHEAGALRARVQRIDHRIELNCQREDAVRWALQRSRDNGKNSSIGKSSQRIATRRKCHRSAHRDTATRELEKLIGKMNIG</sequence>
<feature type="coiled-coil region" evidence="1">
    <location>
        <begin position="379"/>
        <end position="406"/>
    </location>
</feature>
<feature type="compositionally biased region" description="Pro residues" evidence="2">
    <location>
        <begin position="65"/>
        <end position="75"/>
    </location>
</feature>
<dbReference type="AlphaFoldDB" id="A0A5E8C7T5"/>
<feature type="region of interest" description="Disordered" evidence="2">
    <location>
        <begin position="444"/>
        <end position="466"/>
    </location>
</feature>